<keyword evidence="4" id="KW-0805">Transcription regulation</keyword>
<dbReference type="OrthoDB" id="7416568at2"/>
<dbReference type="InterPro" id="IPR025944">
    <property type="entry name" value="Sigma_54_int_dom_CS"/>
</dbReference>
<dbReference type="SMART" id="SM00448">
    <property type="entry name" value="REC"/>
    <property type="match status" value="1"/>
</dbReference>
<feature type="domain" description="Response regulatory" evidence="11">
    <location>
        <begin position="1"/>
        <end position="113"/>
    </location>
</feature>
<dbReference type="InterPro" id="IPR009057">
    <property type="entry name" value="Homeodomain-like_sf"/>
</dbReference>
<accession>A0A845A968</accession>
<dbReference type="Gene3D" id="1.10.10.60">
    <property type="entry name" value="Homeodomain-like"/>
    <property type="match status" value="1"/>
</dbReference>
<dbReference type="GO" id="GO:0043565">
    <property type="term" value="F:sequence-specific DNA binding"/>
    <property type="evidence" value="ECO:0007669"/>
    <property type="project" value="InterPro"/>
</dbReference>
<evidence type="ECO:0000256" key="5">
    <source>
        <dbReference type="ARBA" id="ARBA00023125"/>
    </source>
</evidence>
<dbReference type="Gene3D" id="3.40.50.300">
    <property type="entry name" value="P-loop containing nucleotide triphosphate hydrolases"/>
    <property type="match status" value="1"/>
</dbReference>
<evidence type="ECO:0000256" key="1">
    <source>
        <dbReference type="ARBA" id="ARBA00022741"/>
    </source>
</evidence>
<evidence type="ECO:0000313" key="12">
    <source>
        <dbReference type="EMBL" id="MXP26057.1"/>
    </source>
</evidence>
<dbReference type="InterPro" id="IPR011006">
    <property type="entry name" value="CheY-like_superfamily"/>
</dbReference>
<dbReference type="InterPro" id="IPR027417">
    <property type="entry name" value="P-loop_NTPase"/>
</dbReference>
<dbReference type="PROSITE" id="PS00676">
    <property type="entry name" value="SIGMA54_INTERACT_2"/>
    <property type="match status" value="1"/>
</dbReference>
<dbReference type="FunFam" id="3.40.50.300:FF:000006">
    <property type="entry name" value="DNA-binding transcriptional regulator NtrC"/>
    <property type="match status" value="1"/>
</dbReference>
<dbReference type="Proteomes" id="UP000460561">
    <property type="component" value="Unassembled WGS sequence"/>
</dbReference>
<dbReference type="PROSITE" id="PS50045">
    <property type="entry name" value="SIGMA54_INTERACT_4"/>
    <property type="match status" value="1"/>
</dbReference>
<dbReference type="SUPFAM" id="SSF52540">
    <property type="entry name" value="P-loop containing nucleoside triphosphate hydrolases"/>
    <property type="match status" value="1"/>
</dbReference>
<evidence type="ECO:0000256" key="6">
    <source>
        <dbReference type="ARBA" id="ARBA00023159"/>
    </source>
</evidence>
<evidence type="ECO:0000259" key="10">
    <source>
        <dbReference type="PROSITE" id="PS50045"/>
    </source>
</evidence>
<dbReference type="EMBL" id="WTYQ01000002">
    <property type="protein sequence ID" value="MXP26057.1"/>
    <property type="molecule type" value="Genomic_DNA"/>
</dbReference>
<dbReference type="AlphaFoldDB" id="A0A845A968"/>
<dbReference type="SUPFAM" id="SSF46689">
    <property type="entry name" value="Homeodomain-like"/>
    <property type="match status" value="1"/>
</dbReference>
<dbReference type="PROSITE" id="PS50110">
    <property type="entry name" value="RESPONSE_REGULATORY"/>
    <property type="match status" value="1"/>
</dbReference>
<keyword evidence="7" id="KW-0804">Transcription</keyword>
<evidence type="ECO:0000256" key="7">
    <source>
        <dbReference type="ARBA" id="ARBA00023163"/>
    </source>
</evidence>
<dbReference type="InterPro" id="IPR058031">
    <property type="entry name" value="AAA_lid_NorR"/>
</dbReference>
<dbReference type="Pfam" id="PF00158">
    <property type="entry name" value="Sigma54_activat"/>
    <property type="match status" value="1"/>
</dbReference>
<dbReference type="SUPFAM" id="SSF52172">
    <property type="entry name" value="CheY-like"/>
    <property type="match status" value="1"/>
</dbReference>
<feature type="domain" description="Sigma-54 factor interaction" evidence="10">
    <location>
        <begin position="137"/>
        <end position="366"/>
    </location>
</feature>
<evidence type="ECO:0000256" key="4">
    <source>
        <dbReference type="ARBA" id="ARBA00023015"/>
    </source>
</evidence>
<dbReference type="PANTHER" id="PTHR32071">
    <property type="entry name" value="TRANSCRIPTIONAL REGULATORY PROTEIN"/>
    <property type="match status" value="1"/>
</dbReference>
<dbReference type="PROSITE" id="PS00688">
    <property type="entry name" value="SIGMA54_INTERACT_3"/>
    <property type="match status" value="1"/>
</dbReference>
<dbReference type="Gene3D" id="1.10.8.60">
    <property type="match status" value="1"/>
</dbReference>
<dbReference type="InterPro" id="IPR002197">
    <property type="entry name" value="HTH_Fis"/>
</dbReference>
<keyword evidence="1" id="KW-0547">Nucleotide-binding</keyword>
<evidence type="ECO:0000256" key="8">
    <source>
        <dbReference type="PROSITE-ProRule" id="PRU00169"/>
    </source>
</evidence>
<evidence type="ECO:0000256" key="3">
    <source>
        <dbReference type="ARBA" id="ARBA00023012"/>
    </source>
</evidence>
<dbReference type="Pfam" id="PF25601">
    <property type="entry name" value="AAA_lid_14"/>
    <property type="match status" value="1"/>
</dbReference>
<dbReference type="GO" id="GO:0006355">
    <property type="term" value="P:regulation of DNA-templated transcription"/>
    <property type="evidence" value="ECO:0007669"/>
    <property type="project" value="InterPro"/>
</dbReference>
<evidence type="ECO:0000313" key="13">
    <source>
        <dbReference type="Proteomes" id="UP000460561"/>
    </source>
</evidence>
<evidence type="ECO:0000259" key="11">
    <source>
        <dbReference type="PROSITE" id="PS50110"/>
    </source>
</evidence>
<feature type="modified residue" description="4-aspartylphosphate" evidence="8">
    <location>
        <position position="48"/>
    </location>
</feature>
<dbReference type="GO" id="GO:0000160">
    <property type="term" value="P:phosphorelay signal transduction system"/>
    <property type="evidence" value="ECO:0007669"/>
    <property type="project" value="UniProtKB-KW"/>
</dbReference>
<reference evidence="12 13" key="1">
    <citation type="submission" date="2019-12" db="EMBL/GenBank/DDBJ databases">
        <title>Genomic-based taxomic classification of the family Erythrobacteraceae.</title>
        <authorList>
            <person name="Xu L."/>
        </authorList>
    </citation>
    <scope>NUCLEOTIDE SEQUENCE [LARGE SCALE GENOMIC DNA]</scope>
    <source>
        <strain evidence="12 13">DSM 18604</strain>
    </source>
</reference>
<evidence type="ECO:0000256" key="2">
    <source>
        <dbReference type="ARBA" id="ARBA00022840"/>
    </source>
</evidence>
<keyword evidence="8" id="KW-0597">Phosphoprotein</keyword>
<dbReference type="Pfam" id="PF00072">
    <property type="entry name" value="Response_reg"/>
    <property type="match status" value="1"/>
</dbReference>
<protein>
    <submittedName>
        <fullName evidence="12">Response regulator</fullName>
    </submittedName>
</protein>
<dbReference type="InterPro" id="IPR003593">
    <property type="entry name" value="AAA+_ATPase"/>
</dbReference>
<feature type="region of interest" description="Disordered" evidence="9">
    <location>
        <begin position="384"/>
        <end position="404"/>
    </location>
</feature>
<comment type="caution">
    <text evidence="12">The sequence shown here is derived from an EMBL/GenBank/DDBJ whole genome shotgun (WGS) entry which is preliminary data.</text>
</comment>
<dbReference type="Gene3D" id="3.40.50.2300">
    <property type="match status" value="1"/>
</dbReference>
<dbReference type="InterPro" id="IPR001789">
    <property type="entry name" value="Sig_transdc_resp-reg_receiver"/>
</dbReference>
<dbReference type="GO" id="GO:0005524">
    <property type="term" value="F:ATP binding"/>
    <property type="evidence" value="ECO:0007669"/>
    <property type="project" value="UniProtKB-KW"/>
</dbReference>
<keyword evidence="13" id="KW-1185">Reference proteome</keyword>
<gene>
    <name evidence="12" type="ORF">GRI39_08375</name>
</gene>
<name>A0A845A968_9SPHN</name>
<dbReference type="InterPro" id="IPR002078">
    <property type="entry name" value="Sigma_54_int"/>
</dbReference>
<evidence type="ECO:0000256" key="9">
    <source>
        <dbReference type="SAM" id="MobiDB-lite"/>
    </source>
</evidence>
<organism evidence="12 13">
    <name type="scientific">Altericroceibacterium indicum</name>
    <dbReference type="NCBI Taxonomy" id="374177"/>
    <lineage>
        <taxon>Bacteria</taxon>
        <taxon>Pseudomonadati</taxon>
        <taxon>Pseudomonadota</taxon>
        <taxon>Alphaproteobacteria</taxon>
        <taxon>Sphingomonadales</taxon>
        <taxon>Erythrobacteraceae</taxon>
        <taxon>Altericroceibacterium</taxon>
    </lineage>
</organism>
<dbReference type="CDD" id="cd00009">
    <property type="entry name" value="AAA"/>
    <property type="match status" value="1"/>
</dbReference>
<keyword evidence="2" id="KW-0067">ATP-binding</keyword>
<keyword evidence="6" id="KW-0010">Activator</keyword>
<dbReference type="Pfam" id="PF02954">
    <property type="entry name" value="HTH_8"/>
    <property type="match status" value="1"/>
</dbReference>
<keyword evidence="5" id="KW-0238">DNA-binding</keyword>
<sequence length="458" mass="50136">MIVEDTASLALSYAAQLEAAGHDIDIAGSLAEARRLLDTAAFDVVLLDLQLPDGDGLELLESWRERLGETSFIVVTADGSLARAVGAMRLGAYDFLVKPVAGERLLTTVRNAAERGQLAREVKQVRKSVKRDQFQGFIGSSPVMQAVYRQIENVADSKATIFITGESGTGKEVAAEAIHRSGRRSTAPFIAVNCGAIPENLLESELFGHVKGAFTGAVEHRPGAAREAHGGTLFLDEICEMELKLQVKLLRFLQTGMVQKVGSSHPEPVDVRIVCATNRDPALEVAEGRFREDLFYRLNVIPLELPALRERGDDVELIARAFMERFAKDEHREFKDLSPDSLNWLSHHSWPGNVRELQNAVRRAVVTGTGELLEIRQIEPPAARAPMGHASFGSTTPPSPQQPAANIADWVNGRSLAELERLIIEIAIESAQGNVTEAAKNLDISPSTIYRKQLKWDA</sequence>
<keyword evidence="3" id="KW-0902">Two-component regulatory system</keyword>
<dbReference type="PANTHER" id="PTHR32071:SF117">
    <property type="entry name" value="PTS-DEPENDENT DIHYDROXYACETONE KINASE OPERON REGULATORY PROTEIN-RELATED"/>
    <property type="match status" value="1"/>
</dbReference>
<proteinExistence type="predicted"/>
<dbReference type="InterPro" id="IPR025943">
    <property type="entry name" value="Sigma_54_int_dom_ATP-bd_2"/>
</dbReference>
<dbReference type="SMART" id="SM00382">
    <property type="entry name" value="AAA"/>
    <property type="match status" value="1"/>
</dbReference>